<feature type="compositionally biased region" description="Polar residues" evidence="1">
    <location>
        <begin position="136"/>
        <end position="157"/>
    </location>
</feature>
<feature type="region of interest" description="Disordered" evidence="1">
    <location>
        <begin position="1004"/>
        <end position="1023"/>
    </location>
</feature>
<feature type="compositionally biased region" description="Polar residues" evidence="1">
    <location>
        <begin position="509"/>
        <end position="522"/>
    </location>
</feature>
<evidence type="ECO:0000313" key="2">
    <source>
        <dbReference type="EMBL" id="KMS96019.1"/>
    </source>
</evidence>
<sequence>MPGNEVGDRVHNFFDQGSLSQDQRHTQLVATNWPAYNNNLWGSSERQIGGPVNSGSENYSAQQSDFDRGQGNQFSLGPHGVNFTRSNLRPEFVKNPSQLQQLNLNGFVHVPQGGHTGQNEANFLGMDTEPDRHNMTSRSPSVLESQQRSGSQHTNSVGFGGSELPMNFNFLGGQQQMNGQQPGMLQSLPRQQPGNNDTQLPQQLMLKQMQELQRQHQFQQFEAIQRSAATHMSFPNQTAGQHPQAINGNPMRDTSNYPWSSQVMAGNTNWQQRGLPSAVQGYSSGFMITPEQGQAMHFMGLVPQQSSQSLYGVPVSSSRSANAFTHSNIDKSGMLHVPAQSASFSGNQYGSLAEQVNMKDGTLASRYGSEGKNSFEQTSGQRLGNMVNLGGFTQVQQRNMPMSEGVGQGFAGGSDLFAEKSAAQASSSQGASTQASVALDPTEEKILFGNDDNIWEAFGGPSLTGSGEATDLLNGFPSMQSGTWSALMQSAVAETSSTDVGMQEEWTGLDSQNSRSQSSQHPSVFRGNEKSQLNLVDGSQRTSLGSRLSSNEVSTHYVNPSGQQQPFAKQSRENLQVESQSAEEGRRWLDSNQQKPHVEEKRVVENSSSSRDCSRTDAGFWSHQQNMFLHDNNAQQSSRPSPSNFIGSVLANGGMVSTNQDNFLDKDRNMQNNVESSQILPNNHLDLWKSVDSSGKSGLEGSGRDQHVLNKGPPILESSDNSPDCGAVETHETENGDRRESSNESYRSSIPHNAPVGMRENVWSDAADRRSLPGGKEKSSGQASRRGSVSRKFQYHPMGDVDMDLDSSHAVKQALHSQTMPQHFTSGTKGQEMNPRFLGPLSTNITDMEKGRVSNFHGAVNVSHGVSSGGVNASNLPNTPTPSVRSGDISSPNQHMPPSQNMLELLHKVDQSKELNTASHLSPADYNRLSDVPNGGPAGPSQHPFSTSHGFSLQLAPPSQGIASSNLDVAVQSSSRNVESPKSGHAASEKGEKTHAWLVPVSSAQCLPPSHQPTQMESGNESRRLGNVDADVSVPNLKGNLSASSSGSHMRNPLQSQHLTSPGGKTLSGPSATMSSYRHAYHDQQLSDTQPQTITTHPASNSHESLVSGRDMNQSGMRALVHQMPASLRAAMAGMSRKDNLSPLGSKLWTSQQPLLGARACNAPELMKSQFQSPDASETSFTQQKKDEQDGPKRASSLNSQGFLGVEEAEAAERRSTVNAAGASQEEPFTRHLSDASPSNSAVVQRDIEVFHKPNNNAQNSYSLLHQMQAMKSMSTDPSHRESKRLKGQDDGLGSQQVVGQAAEPVTDNMTSMARDSSMSQSTVSAPDAKMLSFSPHMGNRNNSFQLPHGTVTSQDMLSFGRSDPQKFATGNITCRSEHTGISPQMAPSWFEQFGSFKNGQLLPVHNVPRLPMVKNMEQQFISGKPPSNFAVPNSVQLDTAVTETGQFANTSQTANAYTPTEHVSSLHALVPHISAPSSTVMRPKKRKTATSDLLPWNKEIEQSIQRLQNMSSAEIDWAQSSGRLIEKVEDETDNNEDLLPMIRPKRRLLLTTQLMQQVFRPPSAAVLSLDASSNYEVIMYSLARSVLGDACNLISGVESNVPAGSKNLGKVKTSERIRDQYFSKVVEDFVTRANELDNDLLRLDKRASILDFRLDCQDLERFSVINRFARFHGRGQVDGAETSSSTDATTTVQKPCPQRYVSAHPMPRNVPERVQCLSL</sequence>
<feature type="region of interest" description="Disordered" evidence="1">
    <location>
        <begin position="506"/>
        <end position="617"/>
    </location>
</feature>
<protein>
    <submittedName>
        <fullName evidence="2">Uncharacterized protein</fullName>
    </submittedName>
</protein>
<feature type="compositionally biased region" description="Basic and acidic residues" evidence="1">
    <location>
        <begin position="1278"/>
        <end position="1290"/>
    </location>
</feature>
<name>A0A0J8B4C6_BETVV</name>
<feature type="compositionally biased region" description="Basic and acidic residues" evidence="1">
    <location>
        <begin position="766"/>
        <end position="779"/>
    </location>
</feature>
<evidence type="ECO:0000313" key="3">
    <source>
        <dbReference type="Proteomes" id="UP000035740"/>
    </source>
</evidence>
<feature type="compositionally biased region" description="Polar residues" evidence="1">
    <location>
        <begin position="961"/>
        <end position="980"/>
    </location>
</feature>
<dbReference type="OMA" id="QFHPTQH"/>
<dbReference type="eggNOG" id="ENOG502QW8G">
    <property type="taxonomic scope" value="Eukaryota"/>
</dbReference>
<dbReference type="Proteomes" id="UP000035740">
    <property type="component" value="Unassembled WGS sequence"/>
</dbReference>
<gene>
    <name evidence="2" type="ORF">BVRB_002780</name>
</gene>
<feature type="compositionally biased region" description="Polar residues" evidence="1">
    <location>
        <begin position="530"/>
        <end position="582"/>
    </location>
</feature>
<reference evidence="2 3" key="1">
    <citation type="journal article" date="2014" name="Nature">
        <title>The genome of the recently domesticated crop plant sugar beet (Beta vulgaris).</title>
        <authorList>
            <person name="Dohm J.C."/>
            <person name="Minoche A.E."/>
            <person name="Holtgrawe D."/>
            <person name="Capella-Gutierrez S."/>
            <person name="Zakrzewski F."/>
            <person name="Tafer H."/>
            <person name="Rupp O."/>
            <person name="Sorensen T.R."/>
            <person name="Stracke R."/>
            <person name="Reinhardt R."/>
            <person name="Goesmann A."/>
            <person name="Kraft T."/>
            <person name="Schulz B."/>
            <person name="Stadler P.F."/>
            <person name="Schmidt T."/>
            <person name="Gabaldon T."/>
            <person name="Lehrach H."/>
            <person name="Weisshaar B."/>
            <person name="Himmelbauer H."/>
        </authorList>
    </citation>
    <scope>NUCLEOTIDE SEQUENCE [LARGE SCALE GENOMIC DNA]</scope>
    <source>
        <tissue evidence="2">Taproot</tissue>
    </source>
</reference>
<feature type="compositionally biased region" description="Polar residues" evidence="1">
    <location>
        <begin position="53"/>
        <end position="66"/>
    </location>
</feature>
<feature type="region of interest" description="Disordered" evidence="1">
    <location>
        <begin position="131"/>
        <end position="166"/>
    </location>
</feature>
<feature type="region of interest" description="Disordered" evidence="1">
    <location>
        <begin position="694"/>
        <end position="791"/>
    </location>
</feature>
<dbReference type="KEGG" id="bvg:104883692"/>
<dbReference type="EMBL" id="KQ090415">
    <property type="protein sequence ID" value="KMS96019.1"/>
    <property type="molecule type" value="Genomic_DNA"/>
</dbReference>
<proteinExistence type="predicted"/>
<dbReference type="PANTHER" id="PTHR31267:SF2">
    <property type="entry name" value="EXPRESSED PROTEIN"/>
    <property type="match status" value="1"/>
</dbReference>
<keyword evidence="3" id="KW-1185">Reference proteome</keyword>
<feature type="region of interest" description="Disordered" evidence="1">
    <location>
        <begin position="868"/>
        <end position="897"/>
    </location>
</feature>
<feature type="region of interest" description="Disordered" evidence="1">
    <location>
        <begin position="1169"/>
        <end position="1241"/>
    </location>
</feature>
<feature type="compositionally biased region" description="Polar residues" evidence="1">
    <location>
        <begin position="633"/>
        <end position="646"/>
    </location>
</feature>
<feature type="compositionally biased region" description="Polar residues" evidence="1">
    <location>
        <begin position="876"/>
        <end position="897"/>
    </location>
</feature>
<feature type="region of interest" description="Disordered" evidence="1">
    <location>
        <begin position="918"/>
        <end position="991"/>
    </location>
</feature>
<organism evidence="2 3">
    <name type="scientific">Beta vulgaris subsp. vulgaris</name>
    <name type="common">Beet</name>
    <dbReference type="NCBI Taxonomy" id="3555"/>
    <lineage>
        <taxon>Eukaryota</taxon>
        <taxon>Viridiplantae</taxon>
        <taxon>Streptophyta</taxon>
        <taxon>Embryophyta</taxon>
        <taxon>Tracheophyta</taxon>
        <taxon>Spermatophyta</taxon>
        <taxon>Magnoliopsida</taxon>
        <taxon>eudicotyledons</taxon>
        <taxon>Gunneridae</taxon>
        <taxon>Pentapetalae</taxon>
        <taxon>Caryophyllales</taxon>
        <taxon>Chenopodiaceae</taxon>
        <taxon>Betoideae</taxon>
        <taxon>Beta</taxon>
    </lineage>
</organism>
<feature type="compositionally biased region" description="Basic and acidic residues" evidence="1">
    <location>
        <begin position="729"/>
        <end position="742"/>
    </location>
</feature>
<dbReference type="Gramene" id="KMS96019">
    <property type="protein sequence ID" value="KMS96019"/>
    <property type="gene ID" value="BVRB_002780"/>
</dbReference>
<feature type="compositionally biased region" description="Basic and acidic residues" evidence="1">
    <location>
        <begin position="1184"/>
        <end position="1193"/>
    </location>
</feature>
<feature type="compositionally biased region" description="Polar residues" evidence="1">
    <location>
        <begin position="1039"/>
        <end position="1060"/>
    </location>
</feature>
<evidence type="ECO:0000256" key="1">
    <source>
        <dbReference type="SAM" id="MobiDB-lite"/>
    </source>
</evidence>
<dbReference type="OrthoDB" id="1630099at2759"/>
<accession>A0A0J8B4C6</accession>
<feature type="region of interest" description="Disordered" evidence="1">
    <location>
        <begin position="1031"/>
        <end position="1075"/>
    </location>
</feature>
<feature type="region of interest" description="Disordered" evidence="1">
    <location>
        <begin position="633"/>
        <end position="652"/>
    </location>
</feature>
<dbReference type="PANTHER" id="PTHR31267">
    <property type="entry name" value="DENTIN SIALOPHOSPHOPROTEIN-LIKE PROTEIN"/>
    <property type="match status" value="1"/>
</dbReference>
<feature type="region of interest" description="Disordered" evidence="1">
    <location>
        <begin position="44"/>
        <end position="66"/>
    </location>
</feature>
<feature type="compositionally biased region" description="Polar residues" evidence="1">
    <location>
        <begin position="1169"/>
        <end position="1183"/>
    </location>
</feature>
<feature type="region of interest" description="Disordered" evidence="1">
    <location>
        <begin position="1270"/>
        <end position="1296"/>
    </location>
</feature>